<sequence>MSHYDTPLKNCAIAAMHLPENPHMERQEILYLQLHHKGDSTLPIHDRFWVLAVGRRSRAELVPGSALCAMNAGYPEACERGKIELGDSFYGVVRIGFSILFGPQPSAVAERMKHFSIDKTTARATIVRQDWWTLFRGYVELGAKIRFCCGRVQGLDGLCCSGGWVHDAENREAFSRIGK</sequence>
<evidence type="ECO:0000313" key="2">
    <source>
        <dbReference type="Proteomes" id="UP001221757"/>
    </source>
</evidence>
<evidence type="ECO:0000313" key="1">
    <source>
        <dbReference type="EMBL" id="KAJ7692461.1"/>
    </source>
</evidence>
<comment type="caution">
    <text evidence="1">The sequence shown here is derived from an EMBL/GenBank/DDBJ whole genome shotgun (WGS) entry which is preliminary data.</text>
</comment>
<gene>
    <name evidence="1" type="ORF">B0H17DRAFT_541237</name>
</gene>
<proteinExistence type="predicted"/>
<dbReference type="EMBL" id="JARKIE010000052">
    <property type="protein sequence ID" value="KAJ7692461.1"/>
    <property type="molecule type" value="Genomic_DNA"/>
</dbReference>
<dbReference type="Proteomes" id="UP001221757">
    <property type="component" value="Unassembled WGS sequence"/>
</dbReference>
<protein>
    <submittedName>
        <fullName evidence="1">Uncharacterized protein</fullName>
    </submittedName>
</protein>
<dbReference type="AlphaFoldDB" id="A0AAD7DJ47"/>
<name>A0AAD7DJ47_MYCRO</name>
<reference evidence="1" key="1">
    <citation type="submission" date="2023-03" db="EMBL/GenBank/DDBJ databases">
        <title>Massive genome expansion in bonnet fungi (Mycena s.s.) driven by repeated elements and novel gene families across ecological guilds.</title>
        <authorList>
            <consortium name="Lawrence Berkeley National Laboratory"/>
            <person name="Harder C.B."/>
            <person name="Miyauchi S."/>
            <person name="Viragh M."/>
            <person name="Kuo A."/>
            <person name="Thoen E."/>
            <person name="Andreopoulos B."/>
            <person name="Lu D."/>
            <person name="Skrede I."/>
            <person name="Drula E."/>
            <person name="Henrissat B."/>
            <person name="Morin E."/>
            <person name="Kohler A."/>
            <person name="Barry K."/>
            <person name="LaButti K."/>
            <person name="Morin E."/>
            <person name="Salamov A."/>
            <person name="Lipzen A."/>
            <person name="Mereny Z."/>
            <person name="Hegedus B."/>
            <person name="Baldrian P."/>
            <person name="Stursova M."/>
            <person name="Weitz H."/>
            <person name="Taylor A."/>
            <person name="Grigoriev I.V."/>
            <person name="Nagy L.G."/>
            <person name="Martin F."/>
            <person name="Kauserud H."/>
        </authorList>
    </citation>
    <scope>NUCLEOTIDE SEQUENCE</scope>
    <source>
        <strain evidence="1">CBHHK067</strain>
    </source>
</reference>
<keyword evidence="2" id="KW-1185">Reference proteome</keyword>
<accession>A0AAD7DJ47</accession>
<organism evidence="1 2">
    <name type="scientific">Mycena rosella</name>
    <name type="common">Pink bonnet</name>
    <name type="synonym">Agaricus rosellus</name>
    <dbReference type="NCBI Taxonomy" id="1033263"/>
    <lineage>
        <taxon>Eukaryota</taxon>
        <taxon>Fungi</taxon>
        <taxon>Dikarya</taxon>
        <taxon>Basidiomycota</taxon>
        <taxon>Agaricomycotina</taxon>
        <taxon>Agaricomycetes</taxon>
        <taxon>Agaricomycetidae</taxon>
        <taxon>Agaricales</taxon>
        <taxon>Marasmiineae</taxon>
        <taxon>Mycenaceae</taxon>
        <taxon>Mycena</taxon>
    </lineage>
</organism>